<dbReference type="Proteomes" id="UP001205601">
    <property type="component" value="Unassembled WGS sequence"/>
</dbReference>
<evidence type="ECO:0000313" key="2">
    <source>
        <dbReference type="Proteomes" id="UP001205601"/>
    </source>
</evidence>
<dbReference type="RefSeq" id="WP_261494299.1">
    <property type="nucleotide sequence ID" value="NZ_JAOCQF010000001.1"/>
</dbReference>
<dbReference type="SUPFAM" id="SSF52540">
    <property type="entry name" value="P-loop containing nucleoside triphosphate hydrolases"/>
    <property type="match status" value="1"/>
</dbReference>
<keyword evidence="2" id="KW-1185">Reference proteome</keyword>
<sequence length="215" mass="23684">MTLKIIGSGFGRSGTKSLKLALESLGFGPCHHMHEVIASERQQALWMAAMSGAEIDWGDIYAGFSRQVDWPGLHYWHEASVAFPAARVIHTERDEEDWWASFSTTIGRFHTVLDQVPLPPALDAFFRALRTTMVDPAFGDHTDKASAIAAYRAHNARVRATIPAGRLLVMDVRQGWGPLCDFLGTDVPDAPFPRTNARAEFRDVVAGEPGPIEAD</sequence>
<evidence type="ECO:0000313" key="1">
    <source>
        <dbReference type="EMBL" id="MCT8328878.1"/>
    </source>
</evidence>
<organism evidence="1 2">
    <name type="scientific">Albidovulum sediminis</name>
    <dbReference type="NCBI Taxonomy" id="3066345"/>
    <lineage>
        <taxon>Bacteria</taxon>
        <taxon>Pseudomonadati</taxon>
        <taxon>Pseudomonadota</taxon>
        <taxon>Alphaproteobacteria</taxon>
        <taxon>Rhodobacterales</taxon>
        <taxon>Paracoccaceae</taxon>
        <taxon>Albidovulum</taxon>
    </lineage>
</organism>
<comment type="caution">
    <text evidence="1">The sequence shown here is derived from an EMBL/GenBank/DDBJ whole genome shotgun (WGS) entry which is preliminary data.</text>
</comment>
<dbReference type="PANTHER" id="PTHR36978">
    <property type="entry name" value="P-LOOP CONTAINING NUCLEOTIDE TRIPHOSPHATE HYDROLASE"/>
    <property type="match status" value="1"/>
</dbReference>
<protein>
    <recommendedName>
        <fullName evidence="3">Sulfotransferase family protein</fullName>
    </recommendedName>
</protein>
<proteinExistence type="predicted"/>
<evidence type="ECO:0008006" key="3">
    <source>
        <dbReference type="Google" id="ProtNLM"/>
    </source>
</evidence>
<dbReference type="Gene3D" id="3.40.50.300">
    <property type="entry name" value="P-loop containing nucleotide triphosphate hydrolases"/>
    <property type="match status" value="1"/>
</dbReference>
<gene>
    <name evidence="1" type="ORF">N5I32_05030</name>
</gene>
<reference evidence="2" key="1">
    <citation type="submission" date="2023-07" db="EMBL/GenBank/DDBJ databases">
        <title>Defluviimonas sediminis sp. nov., isolated from mangrove sediment.</title>
        <authorList>
            <person name="Liu L."/>
            <person name="Li J."/>
            <person name="Huang Y."/>
            <person name="Pan J."/>
            <person name="Li M."/>
        </authorList>
    </citation>
    <scope>NUCLEOTIDE SEQUENCE [LARGE SCALE GENOMIC DNA]</scope>
    <source>
        <strain evidence="2">FT324</strain>
    </source>
</reference>
<dbReference type="PANTHER" id="PTHR36978:SF4">
    <property type="entry name" value="P-LOOP CONTAINING NUCLEOSIDE TRIPHOSPHATE HYDROLASE PROTEIN"/>
    <property type="match status" value="1"/>
</dbReference>
<dbReference type="EMBL" id="JAOCQF010000001">
    <property type="protein sequence ID" value="MCT8328878.1"/>
    <property type="molecule type" value="Genomic_DNA"/>
</dbReference>
<dbReference type="InterPro" id="IPR040632">
    <property type="entry name" value="Sulfotransfer_4"/>
</dbReference>
<name>A0ABT2NIY2_9RHOB</name>
<dbReference type="InterPro" id="IPR027417">
    <property type="entry name" value="P-loop_NTPase"/>
</dbReference>
<accession>A0ABT2NIY2</accession>
<dbReference type="Pfam" id="PF17784">
    <property type="entry name" value="Sulfotransfer_4"/>
    <property type="match status" value="1"/>
</dbReference>